<dbReference type="InterPro" id="IPR001372">
    <property type="entry name" value="Dynein_light_chain_typ-1/2"/>
</dbReference>
<protein>
    <recommendedName>
        <fullName evidence="1">Dynein light chain</fullName>
    </recommendedName>
</protein>
<evidence type="ECO:0000313" key="4">
    <source>
        <dbReference type="EMBL" id="KAK7254745.1"/>
    </source>
</evidence>
<feature type="chain" id="PRO_5046341423" description="Dynein light chain" evidence="3">
    <location>
        <begin position="20"/>
        <end position="141"/>
    </location>
</feature>
<feature type="region of interest" description="Disordered" evidence="2">
    <location>
        <begin position="37"/>
        <end position="59"/>
    </location>
</feature>
<dbReference type="InterPro" id="IPR013880">
    <property type="entry name" value="Yos1"/>
</dbReference>
<feature type="signal peptide" evidence="3">
    <location>
        <begin position="1"/>
        <end position="19"/>
    </location>
</feature>
<dbReference type="PANTHER" id="PTHR11886:SF35">
    <property type="entry name" value="DYNEIN LIGHT CHAIN"/>
    <property type="match status" value="1"/>
</dbReference>
<dbReference type="Pfam" id="PF08571">
    <property type="entry name" value="Yos1"/>
    <property type="match status" value="1"/>
</dbReference>
<dbReference type="EMBL" id="JBBJCI010000019">
    <property type="protein sequence ID" value="KAK7254745.1"/>
    <property type="molecule type" value="Genomic_DNA"/>
</dbReference>
<dbReference type="Pfam" id="PF01221">
    <property type="entry name" value="Dynein_light"/>
    <property type="match status" value="1"/>
</dbReference>
<keyword evidence="3" id="KW-0732">Signal</keyword>
<dbReference type="SMART" id="SM01375">
    <property type="entry name" value="Dynein_light"/>
    <property type="match status" value="1"/>
</dbReference>
<evidence type="ECO:0000313" key="5">
    <source>
        <dbReference type="Proteomes" id="UP001363151"/>
    </source>
</evidence>
<dbReference type="SUPFAM" id="SSF54648">
    <property type="entry name" value="DLC"/>
    <property type="match status" value="1"/>
</dbReference>
<gene>
    <name evidence="4" type="ORF">SO694_00130046</name>
</gene>
<evidence type="ECO:0000256" key="3">
    <source>
        <dbReference type="SAM" id="SignalP"/>
    </source>
</evidence>
<feature type="compositionally biased region" description="Low complexity" evidence="2">
    <location>
        <begin position="43"/>
        <end position="59"/>
    </location>
</feature>
<evidence type="ECO:0000256" key="2">
    <source>
        <dbReference type="SAM" id="MobiDB-lite"/>
    </source>
</evidence>
<comment type="caution">
    <text evidence="4">The sequence shown here is derived from an EMBL/GenBank/DDBJ whole genome shotgun (WGS) entry which is preliminary data.</text>
</comment>
<name>A0ABR1GFG8_AURAN</name>
<keyword evidence="1" id="KW-0206">Cytoskeleton</keyword>
<proteinExistence type="inferred from homology"/>
<keyword evidence="5" id="KW-1185">Reference proteome</keyword>
<keyword evidence="1" id="KW-0243">Dynein</keyword>
<comment type="subcellular location">
    <subcellularLocation>
        <location evidence="1">Cytoplasm</location>
        <location evidence="1">Cytoskeleton</location>
    </subcellularLocation>
</comment>
<keyword evidence="1" id="KW-0493">Microtubule</keyword>
<dbReference type="PANTHER" id="PTHR11886">
    <property type="entry name" value="DYNEIN LIGHT CHAIN"/>
    <property type="match status" value="1"/>
</dbReference>
<evidence type="ECO:0000256" key="1">
    <source>
        <dbReference type="RuleBase" id="RU365010"/>
    </source>
</evidence>
<sequence length="141" mass="15453">MLSLWQMLKIMLLLSNAMAILNRPRFLSKFECAPGDMSVKGQPSAPGSRRSAPSRAARGTMSSARAVIKQSTMTSDMQDMAISIAMEALLKNNSETDVAADIKAAWHCFVGRNFACYVTYEASSFTYFYIGQVGICLFATD</sequence>
<accession>A0ABR1GFG8</accession>
<reference evidence="4 5" key="1">
    <citation type="submission" date="2024-03" db="EMBL/GenBank/DDBJ databases">
        <title>Aureococcus anophagefferens CCMP1851 and Kratosvirus quantuckense: Draft genome of a second virus-susceptible host strain in the model system.</title>
        <authorList>
            <person name="Chase E."/>
            <person name="Truchon A.R."/>
            <person name="Schepens W."/>
            <person name="Wilhelm S.W."/>
        </authorList>
    </citation>
    <scope>NUCLEOTIDE SEQUENCE [LARGE SCALE GENOMIC DNA]</scope>
    <source>
        <strain evidence="4 5">CCMP1851</strain>
    </source>
</reference>
<dbReference type="Gene3D" id="3.30.740.10">
    <property type="entry name" value="Protein Inhibitor Of Neuronal Nitric Oxide Synthase"/>
    <property type="match status" value="1"/>
</dbReference>
<keyword evidence="1" id="KW-0963">Cytoplasm</keyword>
<organism evidence="4 5">
    <name type="scientific">Aureococcus anophagefferens</name>
    <name type="common">Harmful bloom alga</name>
    <dbReference type="NCBI Taxonomy" id="44056"/>
    <lineage>
        <taxon>Eukaryota</taxon>
        <taxon>Sar</taxon>
        <taxon>Stramenopiles</taxon>
        <taxon>Ochrophyta</taxon>
        <taxon>Pelagophyceae</taxon>
        <taxon>Pelagomonadales</taxon>
        <taxon>Pelagomonadaceae</taxon>
        <taxon>Aureococcus</taxon>
    </lineage>
</organism>
<dbReference type="InterPro" id="IPR037177">
    <property type="entry name" value="DLC_sf"/>
</dbReference>
<comment type="similarity">
    <text evidence="1">Belongs to the dynein light chain family.</text>
</comment>
<dbReference type="Proteomes" id="UP001363151">
    <property type="component" value="Unassembled WGS sequence"/>
</dbReference>
<keyword evidence="1" id="KW-0505">Motor protein</keyword>